<dbReference type="InterPro" id="IPR041468">
    <property type="entry name" value="HTH_ParB/Spo0J"/>
</dbReference>
<dbReference type="SUPFAM" id="SSF109709">
    <property type="entry name" value="KorB DNA-binding domain-like"/>
    <property type="match status" value="1"/>
</dbReference>
<evidence type="ECO:0000259" key="1">
    <source>
        <dbReference type="Pfam" id="PF17762"/>
    </source>
</evidence>
<name>A0A2A4FJE1_9BURK</name>
<feature type="domain" description="ParB/Spo0J HTH" evidence="1">
    <location>
        <begin position="137"/>
        <end position="211"/>
    </location>
</feature>
<dbReference type="GeneID" id="69006541"/>
<dbReference type="EMBL" id="MTZU01000024">
    <property type="protein sequence ID" value="PCE32790.1"/>
    <property type="molecule type" value="Genomic_DNA"/>
</dbReference>
<dbReference type="Pfam" id="PF17762">
    <property type="entry name" value="HTH_ParB"/>
    <property type="match status" value="1"/>
</dbReference>
<dbReference type="RefSeq" id="WP_084909077.1">
    <property type="nucleotide sequence ID" value="NZ_CP020738.1"/>
</dbReference>
<dbReference type="Gene3D" id="1.10.10.2830">
    <property type="match status" value="1"/>
</dbReference>
<accession>A0A2A4FJE1</accession>
<dbReference type="AlphaFoldDB" id="A0A2A4FJE1"/>
<organism evidence="2 3">
    <name type="scientific">Burkholderia ubonensis subsp. mesacidophila</name>
    <dbReference type="NCBI Taxonomy" id="265293"/>
    <lineage>
        <taxon>Bacteria</taxon>
        <taxon>Pseudomonadati</taxon>
        <taxon>Pseudomonadota</taxon>
        <taxon>Betaproteobacteria</taxon>
        <taxon>Burkholderiales</taxon>
        <taxon>Burkholderiaceae</taxon>
        <taxon>Burkholderia</taxon>
        <taxon>Burkholderia cepacia complex</taxon>
    </lineage>
</organism>
<dbReference type="GO" id="GO:0007059">
    <property type="term" value="P:chromosome segregation"/>
    <property type="evidence" value="ECO:0007669"/>
    <property type="project" value="TreeGrafter"/>
</dbReference>
<dbReference type="InterPro" id="IPR050336">
    <property type="entry name" value="Chromosome_partition/occlusion"/>
</dbReference>
<dbReference type="GO" id="GO:0005694">
    <property type="term" value="C:chromosome"/>
    <property type="evidence" value="ECO:0007669"/>
    <property type="project" value="TreeGrafter"/>
</dbReference>
<protein>
    <recommendedName>
        <fullName evidence="1">ParB/Spo0J HTH domain-containing protein</fullName>
    </recommendedName>
</protein>
<dbReference type="PANTHER" id="PTHR33375">
    <property type="entry name" value="CHROMOSOME-PARTITIONING PROTEIN PARB-RELATED"/>
    <property type="match status" value="1"/>
</dbReference>
<comment type="caution">
    <text evidence="2">The sequence shown here is derived from an EMBL/GenBank/DDBJ whole genome shotgun (WGS) entry which is preliminary data.</text>
</comment>
<reference evidence="2 3" key="1">
    <citation type="submission" date="2017-01" db="EMBL/GenBank/DDBJ databases">
        <title>Whole-Genome Shotgun Sequencing of Two beta-Proteobacterial Species in Search of the Bulgecin Biosynthetic Cluster.</title>
        <authorList>
            <person name="Horsman M.E."/>
            <person name="Marous D.R."/>
            <person name="Li R."/>
            <person name="Oliver R.A."/>
            <person name="Byun B."/>
            <person name="Emrich S.J."/>
            <person name="Boggess B."/>
            <person name="Townsend C.A."/>
            <person name="Mobashery S."/>
        </authorList>
    </citation>
    <scope>NUCLEOTIDE SEQUENCE [LARGE SCALE GENOMIC DNA]</scope>
    <source>
        <strain evidence="2 3">ATCC 31433</strain>
    </source>
</reference>
<dbReference type="InterPro" id="IPR036086">
    <property type="entry name" value="ParB/Sulfiredoxin_sf"/>
</dbReference>
<gene>
    <name evidence="2" type="ORF">BZL54_09060</name>
</gene>
<proteinExistence type="predicted"/>
<dbReference type="SUPFAM" id="SSF110849">
    <property type="entry name" value="ParB/Sulfiredoxin"/>
    <property type="match status" value="1"/>
</dbReference>
<evidence type="ECO:0000313" key="3">
    <source>
        <dbReference type="Proteomes" id="UP000217994"/>
    </source>
</evidence>
<sequence>MAKNSVDAYGAKGKGNLLDFDPDDLTLVTDETHPLYDERVHLPLDEAMVRNIDFQGIIQPIEVTKNPETGATEVVTGRQRVKNCREANRRRRERGEKPWLIPAFVRRIAPKDRSKKLSAAIASENAIRQQETPMTRAAKMARQLGHHTEEEVAILFGCKVATVRSTLALLDCCADVQKAVDAGKVPVAHATRLARMKPDVQRTKVRELVTAADTKQGHERARAQREVMGDSSARMKTRKQIADELSKCSGERADALRWVLGIENTNS</sequence>
<dbReference type="PANTHER" id="PTHR33375:SF1">
    <property type="entry name" value="CHROMOSOME-PARTITIONING PROTEIN PARB-RELATED"/>
    <property type="match status" value="1"/>
</dbReference>
<dbReference type="Proteomes" id="UP000217994">
    <property type="component" value="Unassembled WGS sequence"/>
</dbReference>
<evidence type="ECO:0000313" key="2">
    <source>
        <dbReference type="EMBL" id="PCE32790.1"/>
    </source>
</evidence>